<keyword evidence="1" id="KW-0812">Transmembrane</keyword>
<feature type="transmembrane region" description="Helical" evidence="1">
    <location>
        <begin position="45"/>
        <end position="66"/>
    </location>
</feature>
<protein>
    <submittedName>
        <fullName evidence="2">Uncharacterized protein</fullName>
    </submittedName>
</protein>
<reference evidence="2" key="1">
    <citation type="submission" date="2019-05" db="EMBL/GenBank/DDBJ databases">
        <title>Annotation for the trematode Fasciolopsis buski.</title>
        <authorList>
            <person name="Choi Y.-J."/>
        </authorList>
    </citation>
    <scope>NUCLEOTIDE SEQUENCE</scope>
    <source>
        <strain evidence="2">HT</strain>
        <tissue evidence="2">Whole worm</tissue>
    </source>
</reference>
<gene>
    <name evidence="2" type="ORF">FBUS_05568</name>
</gene>
<evidence type="ECO:0000256" key="1">
    <source>
        <dbReference type="SAM" id="Phobius"/>
    </source>
</evidence>
<dbReference type="AlphaFoldDB" id="A0A8E0RUE2"/>
<keyword evidence="3" id="KW-1185">Reference proteome</keyword>
<feature type="non-terminal residue" evidence="2">
    <location>
        <position position="1"/>
    </location>
</feature>
<accession>A0A8E0RUE2</accession>
<dbReference type="OrthoDB" id="77828at2759"/>
<evidence type="ECO:0000313" key="3">
    <source>
        <dbReference type="Proteomes" id="UP000728185"/>
    </source>
</evidence>
<comment type="caution">
    <text evidence="2">The sequence shown here is derived from an EMBL/GenBank/DDBJ whole genome shotgun (WGS) entry which is preliminary data.</text>
</comment>
<sequence length="215" mass="23831">SNGVQLTVSDACGILKEDALYTFTKLDLCLNGRLADRLTANSNPAVGVIHMLIFFYFCVLLQFSLLSDGVGTRFTVILLCLSVQVLGPSDVAPEWPADNSDGFRDIKNLVDELIKQLLAGGWIYPSSEPVGGHTAYHLLDYDNRISEAIPTIIETIIRDQPEGHGAPSRDILSALRSSALGDWRRLSMPALRRVLDRLEENSRIFQIQPFVYKIA</sequence>
<dbReference type="EMBL" id="LUCM01004646">
    <property type="protein sequence ID" value="KAA0194053.1"/>
    <property type="molecule type" value="Genomic_DNA"/>
</dbReference>
<organism evidence="2 3">
    <name type="scientific">Fasciolopsis buskii</name>
    <dbReference type="NCBI Taxonomy" id="27845"/>
    <lineage>
        <taxon>Eukaryota</taxon>
        <taxon>Metazoa</taxon>
        <taxon>Spiralia</taxon>
        <taxon>Lophotrochozoa</taxon>
        <taxon>Platyhelminthes</taxon>
        <taxon>Trematoda</taxon>
        <taxon>Digenea</taxon>
        <taxon>Plagiorchiida</taxon>
        <taxon>Echinostomata</taxon>
        <taxon>Echinostomatoidea</taxon>
        <taxon>Fasciolidae</taxon>
        <taxon>Fasciolopsis</taxon>
    </lineage>
</organism>
<evidence type="ECO:0000313" key="2">
    <source>
        <dbReference type="EMBL" id="KAA0194053.1"/>
    </source>
</evidence>
<keyword evidence="1" id="KW-1133">Transmembrane helix</keyword>
<proteinExistence type="predicted"/>
<keyword evidence="1" id="KW-0472">Membrane</keyword>
<dbReference type="Proteomes" id="UP000728185">
    <property type="component" value="Unassembled WGS sequence"/>
</dbReference>
<name>A0A8E0RUE2_9TREM</name>